<dbReference type="RefSeq" id="WP_209661452.1">
    <property type="nucleotide sequence ID" value="NZ_JAGGLI010000028.1"/>
</dbReference>
<proteinExistence type="predicted"/>
<dbReference type="EMBL" id="JAGGLI010000028">
    <property type="protein sequence ID" value="MBP2028399.1"/>
    <property type="molecule type" value="Genomic_DNA"/>
</dbReference>
<evidence type="ECO:0000256" key="1">
    <source>
        <dbReference type="SAM" id="Phobius"/>
    </source>
</evidence>
<feature type="transmembrane region" description="Helical" evidence="1">
    <location>
        <begin position="78"/>
        <end position="97"/>
    </location>
</feature>
<evidence type="ECO:0000313" key="3">
    <source>
        <dbReference type="Proteomes" id="UP001314903"/>
    </source>
</evidence>
<dbReference type="Proteomes" id="UP001314903">
    <property type="component" value="Unassembled WGS sequence"/>
</dbReference>
<keyword evidence="3" id="KW-1185">Reference proteome</keyword>
<protein>
    <submittedName>
        <fullName evidence="2">Uncharacterized protein</fullName>
    </submittedName>
</protein>
<gene>
    <name evidence="2" type="ORF">J2Z35_002200</name>
</gene>
<accession>A0ABS4KP57</accession>
<organism evidence="2 3">
    <name type="scientific">Acetoanaerobium pronyense</name>
    <dbReference type="NCBI Taxonomy" id="1482736"/>
    <lineage>
        <taxon>Bacteria</taxon>
        <taxon>Bacillati</taxon>
        <taxon>Bacillota</taxon>
        <taxon>Clostridia</taxon>
        <taxon>Peptostreptococcales</taxon>
        <taxon>Filifactoraceae</taxon>
        <taxon>Acetoanaerobium</taxon>
    </lineage>
</organism>
<keyword evidence="1" id="KW-0472">Membrane</keyword>
<feature type="transmembrane region" description="Helical" evidence="1">
    <location>
        <begin position="117"/>
        <end position="139"/>
    </location>
</feature>
<keyword evidence="1" id="KW-0812">Transmembrane</keyword>
<feature type="transmembrane region" description="Helical" evidence="1">
    <location>
        <begin position="7"/>
        <end position="25"/>
    </location>
</feature>
<feature type="transmembrane region" description="Helical" evidence="1">
    <location>
        <begin position="45"/>
        <end position="66"/>
    </location>
</feature>
<reference evidence="2 3" key="1">
    <citation type="submission" date="2021-03" db="EMBL/GenBank/DDBJ databases">
        <title>Genomic Encyclopedia of Type Strains, Phase IV (KMG-IV): sequencing the most valuable type-strain genomes for metagenomic binning, comparative biology and taxonomic classification.</title>
        <authorList>
            <person name="Goeker M."/>
        </authorList>
    </citation>
    <scope>NUCLEOTIDE SEQUENCE [LARGE SCALE GENOMIC DNA]</scope>
    <source>
        <strain evidence="2 3">DSM 27512</strain>
    </source>
</reference>
<keyword evidence="1" id="KW-1133">Transmembrane helix</keyword>
<name>A0ABS4KP57_9FIRM</name>
<evidence type="ECO:0000313" key="2">
    <source>
        <dbReference type="EMBL" id="MBP2028399.1"/>
    </source>
</evidence>
<comment type="caution">
    <text evidence="2">The sequence shown here is derived from an EMBL/GenBank/DDBJ whole genome shotgun (WGS) entry which is preliminary data.</text>
</comment>
<sequence>MIIKFPVIKRLLVVGATAFMLHLIWEYAQCGYFFDMEDSFEHQILMITATLGDMNMAIFLYIILSASNKSFYWIDKGMSISDVIITAFYSLFMSFYFETRALIEERWTYSEQMPLIHGTNIGVLPVIQLLILFPLGFYLTKYLISKWK</sequence>